<keyword evidence="3 9" id="KW-1003">Cell membrane</keyword>
<keyword evidence="4 9" id="KW-0812">Transmembrane</keyword>
<dbReference type="Pfam" id="PF01741">
    <property type="entry name" value="MscL"/>
    <property type="match status" value="1"/>
</dbReference>
<evidence type="ECO:0000256" key="10">
    <source>
        <dbReference type="SAM" id="Coils"/>
    </source>
</evidence>
<evidence type="ECO:0000313" key="12">
    <source>
        <dbReference type="Proteomes" id="UP000306912"/>
    </source>
</evidence>
<evidence type="ECO:0000256" key="6">
    <source>
        <dbReference type="ARBA" id="ARBA00023065"/>
    </source>
</evidence>
<dbReference type="FunCoup" id="A0A5R8QDC6">
    <property type="interactions" value="209"/>
</dbReference>
<dbReference type="OrthoDB" id="9810350at2"/>
<dbReference type="InterPro" id="IPR001185">
    <property type="entry name" value="MS_channel"/>
</dbReference>
<dbReference type="InterPro" id="IPR037673">
    <property type="entry name" value="MSC/AndL"/>
</dbReference>
<feature type="transmembrane region" description="Helical" evidence="9">
    <location>
        <begin position="72"/>
        <end position="94"/>
    </location>
</feature>
<organism evidence="11 12">
    <name type="scientific">Culicoidibacter larvae</name>
    <dbReference type="NCBI Taxonomy" id="2579976"/>
    <lineage>
        <taxon>Bacteria</taxon>
        <taxon>Bacillati</taxon>
        <taxon>Bacillota</taxon>
        <taxon>Culicoidibacteria</taxon>
        <taxon>Culicoidibacterales</taxon>
        <taxon>Culicoidibacteraceae</taxon>
        <taxon>Culicoidibacter</taxon>
    </lineage>
</organism>
<feature type="transmembrane region" description="Helical" evidence="9">
    <location>
        <begin position="12"/>
        <end position="34"/>
    </location>
</feature>
<keyword evidence="2 9" id="KW-0813">Transport</keyword>
<keyword evidence="8 9" id="KW-0407">Ion channel</keyword>
<evidence type="ECO:0000256" key="3">
    <source>
        <dbReference type="ARBA" id="ARBA00022475"/>
    </source>
</evidence>
<name>A0A5R8QDC6_9FIRM</name>
<keyword evidence="6 9" id="KW-0406">Ion transport</keyword>
<keyword evidence="10" id="KW-0175">Coiled coil</keyword>
<comment type="function">
    <text evidence="9">Channel that opens in response to stretch forces in the membrane lipid bilayer. May participate in the regulation of osmotic pressure changes within the cell.</text>
</comment>
<proteinExistence type="inferred from homology"/>
<dbReference type="SUPFAM" id="SSF81330">
    <property type="entry name" value="Gated mechanosensitive channel"/>
    <property type="match status" value="1"/>
</dbReference>
<keyword evidence="12" id="KW-1185">Reference proteome</keyword>
<feature type="coiled-coil region" evidence="10">
    <location>
        <begin position="93"/>
        <end position="128"/>
    </location>
</feature>
<comment type="subunit">
    <text evidence="9">Homopentamer.</text>
</comment>
<comment type="subcellular location">
    <subcellularLocation>
        <location evidence="9">Cell membrane</location>
        <topology evidence="9">Multi-pass membrane protein</topology>
    </subcellularLocation>
    <subcellularLocation>
        <location evidence="1">Membrane</location>
        <topology evidence="1">Multi-pass membrane protein</topology>
    </subcellularLocation>
</comment>
<sequence length="131" mass="14691">MKSFWSDFKEFLMRGSVLDLAVGVVIGAAFTAIVNSLVNDIIMPVVSIFIGKDSFKSLTVTINNAVIPYGNFIQAVVNFLIIAFVVFLFLRVLVKAQSLRKKKEEAVEEQHEETQEKLLAEIRDLLAKQSK</sequence>
<dbReference type="EMBL" id="VBWP01000004">
    <property type="protein sequence ID" value="TLG74344.1"/>
    <property type="molecule type" value="Genomic_DNA"/>
</dbReference>
<dbReference type="PANTHER" id="PTHR30266">
    <property type="entry name" value="MECHANOSENSITIVE CHANNEL MSCL"/>
    <property type="match status" value="1"/>
</dbReference>
<dbReference type="GO" id="GO:0005886">
    <property type="term" value="C:plasma membrane"/>
    <property type="evidence" value="ECO:0007669"/>
    <property type="project" value="UniProtKB-SubCell"/>
</dbReference>
<dbReference type="RefSeq" id="WP_138190895.1">
    <property type="nucleotide sequence ID" value="NZ_VBWP01000004.1"/>
</dbReference>
<keyword evidence="5 9" id="KW-1133">Transmembrane helix</keyword>
<evidence type="ECO:0000256" key="2">
    <source>
        <dbReference type="ARBA" id="ARBA00022448"/>
    </source>
</evidence>
<dbReference type="Gene3D" id="1.10.1200.120">
    <property type="entry name" value="Large-conductance mechanosensitive channel, MscL, domain 1"/>
    <property type="match status" value="1"/>
</dbReference>
<accession>A0A5R8QDC6</accession>
<evidence type="ECO:0000256" key="5">
    <source>
        <dbReference type="ARBA" id="ARBA00022989"/>
    </source>
</evidence>
<dbReference type="HAMAP" id="MF_00115">
    <property type="entry name" value="MscL"/>
    <property type="match status" value="1"/>
</dbReference>
<dbReference type="Proteomes" id="UP000306912">
    <property type="component" value="Unassembled WGS sequence"/>
</dbReference>
<reference evidence="11 12" key="1">
    <citation type="submission" date="2019-05" db="EMBL/GenBank/DDBJ databases">
        <title>Culicoidintestinum kansasii gen. nov., sp. nov. from the gastrointestinal tract of the biting midge, Culicoides sonorensis.</title>
        <authorList>
            <person name="Neupane S."/>
            <person name="Ghosh A."/>
            <person name="Gunther S."/>
            <person name="Martin K."/>
            <person name="Zurek L."/>
        </authorList>
    </citation>
    <scope>NUCLEOTIDE SEQUENCE [LARGE SCALE GENOMIC DNA]</scope>
    <source>
        <strain evidence="11 12">CS-1</strain>
    </source>
</reference>
<dbReference type="InterPro" id="IPR036019">
    <property type="entry name" value="MscL_channel"/>
</dbReference>
<protein>
    <recommendedName>
        <fullName evidence="9">Large-conductance mechanosensitive channel</fullName>
    </recommendedName>
</protein>
<dbReference type="NCBIfam" id="TIGR00220">
    <property type="entry name" value="mscL"/>
    <property type="match status" value="1"/>
</dbReference>
<evidence type="ECO:0000256" key="1">
    <source>
        <dbReference type="ARBA" id="ARBA00004141"/>
    </source>
</evidence>
<dbReference type="InParanoid" id="A0A5R8QDC6"/>
<evidence type="ECO:0000256" key="8">
    <source>
        <dbReference type="ARBA" id="ARBA00023303"/>
    </source>
</evidence>
<dbReference type="GO" id="GO:0008381">
    <property type="term" value="F:mechanosensitive monoatomic ion channel activity"/>
    <property type="evidence" value="ECO:0007669"/>
    <property type="project" value="UniProtKB-UniRule"/>
</dbReference>
<comment type="caution">
    <text evidence="11">The sequence shown here is derived from an EMBL/GenBank/DDBJ whole genome shotgun (WGS) entry which is preliminary data.</text>
</comment>
<keyword evidence="7 9" id="KW-0472">Membrane</keyword>
<evidence type="ECO:0000256" key="9">
    <source>
        <dbReference type="HAMAP-Rule" id="MF_00115"/>
    </source>
</evidence>
<evidence type="ECO:0000256" key="4">
    <source>
        <dbReference type="ARBA" id="ARBA00022692"/>
    </source>
</evidence>
<gene>
    <name evidence="9 11" type="primary">mscL</name>
    <name evidence="11" type="ORF">FEZ08_06455</name>
</gene>
<comment type="similarity">
    <text evidence="9">Belongs to the MscL family.</text>
</comment>
<dbReference type="PRINTS" id="PR01264">
    <property type="entry name" value="MECHCHANNEL"/>
</dbReference>
<dbReference type="AlphaFoldDB" id="A0A5R8QDC6"/>
<evidence type="ECO:0000313" key="11">
    <source>
        <dbReference type="EMBL" id="TLG74344.1"/>
    </source>
</evidence>
<evidence type="ECO:0000256" key="7">
    <source>
        <dbReference type="ARBA" id="ARBA00023136"/>
    </source>
</evidence>
<dbReference type="PANTHER" id="PTHR30266:SF2">
    <property type="entry name" value="LARGE-CONDUCTANCE MECHANOSENSITIVE CHANNEL"/>
    <property type="match status" value="1"/>
</dbReference>